<dbReference type="SUPFAM" id="SSF51658">
    <property type="entry name" value="Xylose isomerase-like"/>
    <property type="match status" value="2"/>
</dbReference>
<dbReference type="InterPro" id="IPR028994">
    <property type="entry name" value="Integrin_alpha_N"/>
</dbReference>
<dbReference type="PANTHER" id="PTHR19328">
    <property type="entry name" value="HEDGEHOG-INTERACTING PROTEIN"/>
    <property type="match status" value="1"/>
</dbReference>
<dbReference type="InterPro" id="IPR013022">
    <property type="entry name" value="Xyl_isomerase-like_TIM-brl"/>
</dbReference>
<dbReference type="Pfam" id="PF07995">
    <property type="entry name" value="GSDH"/>
    <property type="match status" value="1"/>
</dbReference>
<evidence type="ECO:0000256" key="3">
    <source>
        <dbReference type="SAM" id="SignalP"/>
    </source>
</evidence>
<evidence type="ECO:0000259" key="4">
    <source>
        <dbReference type="PROSITE" id="PS50093"/>
    </source>
</evidence>
<reference evidence="5 6" key="1">
    <citation type="submission" date="2020-08" db="EMBL/GenBank/DDBJ databases">
        <title>A Genomic Blueprint of the Chicken Gut Microbiome.</title>
        <authorList>
            <person name="Gilroy R."/>
            <person name="Ravi A."/>
            <person name="Getino M."/>
            <person name="Pursley I."/>
            <person name="Horton D.L."/>
            <person name="Alikhan N.-F."/>
            <person name="Baker D."/>
            <person name="Gharbi K."/>
            <person name="Hall N."/>
            <person name="Watson M."/>
            <person name="Adriaenssens E.M."/>
            <person name="Foster-Nyarko E."/>
            <person name="Jarju S."/>
            <person name="Secka A."/>
            <person name="Antonio M."/>
            <person name="Oren A."/>
            <person name="Chaudhuri R."/>
            <person name="La Ragione R.M."/>
            <person name="Hildebrand F."/>
            <person name="Pallen M.J."/>
        </authorList>
    </citation>
    <scope>NUCLEOTIDE SEQUENCE [LARGE SCALE GENOMIC DNA]</scope>
    <source>
        <strain evidence="5 6">Sa1BUA1</strain>
    </source>
</reference>
<dbReference type="Gene3D" id="3.20.20.150">
    <property type="entry name" value="Divalent-metal-dependent TIM barrel enzymes"/>
    <property type="match status" value="2"/>
</dbReference>
<dbReference type="Proteomes" id="UP000661894">
    <property type="component" value="Unassembled WGS sequence"/>
</dbReference>
<dbReference type="CDD" id="cd00146">
    <property type="entry name" value="PKD"/>
    <property type="match status" value="1"/>
</dbReference>
<dbReference type="SUPFAM" id="SSF50952">
    <property type="entry name" value="Soluble quinoprotein glucose dehydrogenase"/>
    <property type="match status" value="1"/>
</dbReference>
<dbReference type="EMBL" id="JACSPO010000014">
    <property type="protein sequence ID" value="MBD8063622.1"/>
    <property type="molecule type" value="Genomic_DNA"/>
</dbReference>
<feature type="region of interest" description="Disordered" evidence="2">
    <location>
        <begin position="145"/>
        <end position="169"/>
    </location>
</feature>
<dbReference type="Gene3D" id="2.60.40.10">
    <property type="entry name" value="Immunoglobulins"/>
    <property type="match status" value="1"/>
</dbReference>
<dbReference type="Gene3D" id="2.60.120.260">
    <property type="entry name" value="Galactose-binding domain-like"/>
    <property type="match status" value="1"/>
</dbReference>
<dbReference type="Gene3D" id="2.120.10.30">
    <property type="entry name" value="TolB, C-terminal domain"/>
    <property type="match status" value="1"/>
</dbReference>
<feature type="compositionally biased region" description="Polar residues" evidence="2">
    <location>
        <begin position="151"/>
        <end position="161"/>
    </location>
</feature>
<dbReference type="InterPro" id="IPR012938">
    <property type="entry name" value="Glc/Sorbosone_DH"/>
</dbReference>
<feature type="chain" id="PRO_5047051536" evidence="3">
    <location>
        <begin position="35"/>
        <end position="1828"/>
    </location>
</feature>
<comment type="caution">
    <text evidence="5">The sequence shown here is derived from an EMBL/GenBank/DDBJ whole genome shotgun (WGS) entry which is preliminary data.</text>
</comment>
<evidence type="ECO:0000313" key="6">
    <source>
        <dbReference type="Proteomes" id="UP000661894"/>
    </source>
</evidence>
<feature type="domain" description="PKD" evidence="4">
    <location>
        <begin position="568"/>
        <end position="651"/>
    </location>
</feature>
<dbReference type="InterPro" id="IPR011041">
    <property type="entry name" value="Quinoprot_gluc/sorb_DH_b-prop"/>
</dbReference>
<evidence type="ECO:0000256" key="1">
    <source>
        <dbReference type="ARBA" id="ARBA00023277"/>
    </source>
</evidence>
<dbReference type="Pfam" id="PF18911">
    <property type="entry name" value="PKD_4"/>
    <property type="match status" value="1"/>
</dbReference>
<dbReference type="InterPro" id="IPR035986">
    <property type="entry name" value="PKD_dom_sf"/>
</dbReference>
<dbReference type="RefSeq" id="WP_251840721.1">
    <property type="nucleotide sequence ID" value="NZ_JACSPO010000014.1"/>
</dbReference>
<keyword evidence="6" id="KW-1185">Reference proteome</keyword>
<protein>
    <submittedName>
        <fullName evidence="5">TIM barrel protein</fullName>
    </submittedName>
</protein>
<sequence length="1828" mass="196292">MVRRSTGRRWATRGASALLASALVLPLAMSGAQAQPQAPQDAAPAQVADDPALDWDNYEKVLLTKNTGEPIDLAVLPDARVLHTARNGVVRLTDPTTGATTQVAQLDVYANSEDGLQGISLDPDFEDNGWVYLVYAPRVMSGTAADGTPYPETTPSGNAPNSLPEGADPDTYWDQWLGYNLLSRFQWDSETNTLDLDSEQEIIKVDAQRGQCCHVGADMAWDAEGNLFLSTGDNTPAGTPGANGYTPINNAPGMNPGFDDRRGAGNSNDLRGAILRINPNEEIEDGAEPGPGTTYTIPEGNLFNNDEYDPDLVREEIYVMGLRNPFRIDYDIESGALVWGDYGPDAAQAQADRGPMGYVEWQLTTEPMNGGWPYCHGPNDGGAYNEWDFENNAPGENGFFDCENGPTNRSTFNTGLEVLPPVTEPQVYYGDNPGDQPWDEFVEFRTAGGQAPMGGPIYRYDEELDSPTKFPQYWDGKPLMAEFSQDYVAAITMDELSSDGVVTAVENFLPNAHLETVNQPIWDNVMDMEFGPDGSLYVLEYGDGFFRQNPDAGLYRVNYVGEGNKTPQAAFTATPASSSEAPLEVVFDASASRDPEGEELTYEWDFDNDGEFDAEGVEVTHTFPDLGRYNVVLRVTDPQGAIGLATTPITVGNTAPEITLSVDNGAIFNWGDQIPVTVSVSDAEDGDEPVCNRVNWTFGLGHNEHAHPEVSGRGCEFTIPTSEDAVEHGAGEKLYGTLVVTYADNPQGDVPAITGEATLVLKPEVQQAEWFDASEGITVVDDAEAAAGGYVGEFDEGDSITFRPMAMTHAATGDVIDTVTARGAGEGTVSLTWAGEDTPFADIEFTGGEPAERTLTASSTVGQWMADPLGAELLGEIIPEDVVDQISDVPLEDLVELSEGAFSAHALAELVEAYNNAPAAPGDGGWQDVEVRFTSIPEGSGEVVVTSTGGVDLDYLAFTASGEEPPAENIRIPAEKVSIGMFSLIPWVGTDGLPSVLTRLAEIGFENVEPFGSNFNGYTAEEFRAMVDEIGLNVPSSHYNVAENTFDETLAYVDTLGQEYVGSGGFAAPGIGSYEDTLATAATMNRLGERSVEAGIGKFFGHNHDREFTTVYTHEGEELSAWEILVRETNPEFVTFQLDVAWAAHAGVDVPALIEEYGDRIELLHVKDAVNVAGEGRPTFTNLGEGEVPLQEILAAAEEHANIALYVLEYDQAPLGETFAETGFSYLTGEELAPIRVETEDVSIGMFSLIPWVNEAGLPSVLARLAEIGFENVEPFGSNFNGYTAEQFRAMVDVIGLNVPSSHYNVAEGTFGQTLEYISTLGQEYAGSGGFPQPGISSYGKVLQTADAMNRLGRLSVEAGVGKLFGHNHATEFTTVYNHGGEEMSAWEILVDLTDPQYVTFQLDVAWAAHAGVDVPALIEEYGDRIELLHVKDATGLGGATNPTFTNLGEGDVPLQDILRAARDHADIALYVLEYDVAPLGENFAETGFEYLTGQPAGEEGSRPVEVTAAAVTFTDEYGTAADTFTVPRSTGVVYLVDGEVVAPGTYPGTGTVTVTAQAAEGFVLAGDAEWTHTFSTAGAPAPDRRTAEFHLSNTWRGTTDVHFMYGRWADEVLIGDWNGDGKDTIAVRKGNEFHVSNSQRGGNPDSVFTYGRPGDVILVGDWDGDGRDTFAVRRGAEYHVKNTLRGGPADVSFTYGRADDQVLVGDWDGNGNDTLAIRRGAAYYVKNSVIGGDADVVFTYGRPSDVTLAGDWDGDGVDTFALQRGRTYHVTNSLRGGDADRVLTFGRLGDEVYVGDWNGDGTDTLGIRRPVGGAASAKGITSFAKVS</sequence>
<dbReference type="InterPro" id="IPR022409">
    <property type="entry name" value="PKD/Chitinase_dom"/>
</dbReference>
<gene>
    <name evidence="5" type="ORF">H9624_14970</name>
</gene>
<proteinExistence type="predicted"/>
<dbReference type="InterPro" id="IPR011042">
    <property type="entry name" value="6-blade_b-propeller_TolB-like"/>
</dbReference>
<dbReference type="InterPro" id="IPR036237">
    <property type="entry name" value="Xyl_isomerase-like_sf"/>
</dbReference>
<dbReference type="SUPFAM" id="SSF49299">
    <property type="entry name" value="PKD domain"/>
    <property type="match status" value="1"/>
</dbReference>
<keyword evidence="1" id="KW-0119">Carbohydrate metabolism</keyword>
<dbReference type="SMART" id="SM00089">
    <property type="entry name" value="PKD"/>
    <property type="match status" value="1"/>
</dbReference>
<dbReference type="InterPro" id="IPR013783">
    <property type="entry name" value="Ig-like_fold"/>
</dbReference>
<evidence type="ECO:0000256" key="2">
    <source>
        <dbReference type="SAM" id="MobiDB-lite"/>
    </source>
</evidence>
<dbReference type="PROSITE" id="PS50093">
    <property type="entry name" value="PKD"/>
    <property type="match status" value="1"/>
</dbReference>
<keyword evidence="3" id="KW-0732">Signal</keyword>
<evidence type="ECO:0000313" key="5">
    <source>
        <dbReference type="EMBL" id="MBD8063622.1"/>
    </source>
</evidence>
<feature type="signal peptide" evidence="3">
    <location>
        <begin position="1"/>
        <end position="34"/>
    </location>
</feature>
<dbReference type="PANTHER" id="PTHR19328:SF75">
    <property type="entry name" value="ALDOSE SUGAR DEHYDROGENASE YLII"/>
    <property type="match status" value="1"/>
</dbReference>
<dbReference type="SUPFAM" id="SSF69318">
    <property type="entry name" value="Integrin alpha N-terminal domain"/>
    <property type="match status" value="1"/>
</dbReference>
<name>A0ABR8Z5L0_9MICO</name>
<accession>A0ABR8Z5L0</accession>
<dbReference type="Pfam" id="PF01261">
    <property type="entry name" value="AP_endonuc_2"/>
    <property type="match status" value="2"/>
</dbReference>
<organism evidence="5 6">
    <name type="scientific">Oceanitalea stevensii</name>
    <dbReference type="NCBI Taxonomy" id="2763072"/>
    <lineage>
        <taxon>Bacteria</taxon>
        <taxon>Bacillati</taxon>
        <taxon>Actinomycetota</taxon>
        <taxon>Actinomycetes</taxon>
        <taxon>Micrococcales</taxon>
        <taxon>Bogoriellaceae</taxon>
        <taxon>Georgenia</taxon>
    </lineage>
</organism>
<dbReference type="InterPro" id="IPR000601">
    <property type="entry name" value="PKD_dom"/>
</dbReference>